<evidence type="ECO:0000256" key="1">
    <source>
        <dbReference type="SAM" id="Phobius"/>
    </source>
</evidence>
<sequence>MSARTSSKGTITRRPTVQPELRLHLATGIGAAFAVVLTVPAGWVCPAGIGDNLPVIPALRRRWRRSCATGAFSVKQ</sequence>
<feature type="transmembrane region" description="Helical" evidence="1">
    <location>
        <begin position="21"/>
        <end position="43"/>
    </location>
</feature>
<accession>A0ABN3RWW8</accession>
<protein>
    <submittedName>
        <fullName evidence="2">Uncharacterized protein</fullName>
    </submittedName>
</protein>
<keyword evidence="1" id="KW-0812">Transmembrane</keyword>
<dbReference type="Proteomes" id="UP001500151">
    <property type="component" value="Unassembled WGS sequence"/>
</dbReference>
<name>A0ABN3RWW8_9ACTN</name>
<keyword evidence="1" id="KW-0472">Membrane</keyword>
<evidence type="ECO:0000313" key="2">
    <source>
        <dbReference type="EMBL" id="GAA2662762.1"/>
    </source>
</evidence>
<gene>
    <name evidence="2" type="ORF">GCM10010307_82140</name>
</gene>
<evidence type="ECO:0000313" key="3">
    <source>
        <dbReference type="Proteomes" id="UP001500151"/>
    </source>
</evidence>
<organism evidence="2 3">
    <name type="scientific">Streptomyces vastus</name>
    <dbReference type="NCBI Taxonomy" id="285451"/>
    <lineage>
        <taxon>Bacteria</taxon>
        <taxon>Bacillati</taxon>
        <taxon>Actinomycetota</taxon>
        <taxon>Actinomycetes</taxon>
        <taxon>Kitasatosporales</taxon>
        <taxon>Streptomycetaceae</taxon>
        <taxon>Streptomyces</taxon>
    </lineage>
</organism>
<keyword evidence="3" id="KW-1185">Reference proteome</keyword>
<proteinExistence type="predicted"/>
<keyword evidence="1" id="KW-1133">Transmembrane helix</keyword>
<dbReference type="EMBL" id="BAAASJ010000122">
    <property type="protein sequence ID" value="GAA2662762.1"/>
    <property type="molecule type" value="Genomic_DNA"/>
</dbReference>
<comment type="caution">
    <text evidence="2">The sequence shown here is derived from an EMBL/GenBank/DDBJ whole genome shotgun (WGS) entry which is preliminary data.</text>
</comment>
<reference evidence="2 3" key="1">
    <citation type="journal article" date="2019" name="Int. J. Syst. Evol. Microbiol.">
        <title>The Global Catalogue of Microorganisms (GCM) 10K type strain sequencing project: providing services to taxonomists for standard genome sequencing and annotation.</title>
        <authorList>
            <consortium name="The Broad Institute Genomics Platform"/>
            <consortium name="The Broad Institute Genome Sequencing Center for Infectious Disease"/>
            <person name="Wu L."/>
            <person name="Ma J."/>
        </authorList>
    </citation>
    <scope>NUCLEOTIDE SEQUENCE [LARGE SCALE GENOMIC DNA]</scope>
    <source>
        <strain evidence="2 3">JCM 4524</strain>
    </source>
</reference>